<evidence type="ECO:0000256" key="2">
    <source>
        <dbReference type="ARBA" id="ARBA00022692"/>
    </source>
</evidence>
<reference evidence="9 10" key="1">
    <citation type="journal article" date="2005" name="Nucleic Acids Res.">
        <title>Genomic blueprint of Hahella chejuensis, a marine microbe producing an algicidal agent.</title>
        <authorList>
            <person name="Jeong H."/>
            <person name="Yim J.H."/>
            <person name="Lee C."/>
            <person name="Choi S.-H."/>
            <person name="Park Y.K."/>
            <person name="Yoon S.H."/>
            <person name="Hur C.-G."/>
            <person name="Kang H.-Y."/>
            <person name="Kim D."/>
            <person name="Lee H.H."/>
            <person name="Park K.H."/>
            <person name="Park S.-H."/>
            <person name="Park H.-S."/>
            <person name="Lee H.K."/>
            <person name="Oh T.K."/>
            <person name="Kim J.F."/>
        </authorList>
    </citation>
    <scope>NUCLEOTIDE SEQUENCE [LARGE SCALE GENOMIC DNA]</scope>
    <source>
        <strain evidence="9 10">KCTC 2396</strain>
    </source>
</reference>
<feature type="transmembrane region" description="Helical" evidence="7">
    <location>
        <begin position="251"/>
        <end position="271"/>
    </location>
</feature>
<evidence type="ECO:0000256" key="3">
    <source>
        <dbReference type="ARBA" id="ARBA00022989"/>
    </source>
</evidence>
<dbReference type="GO" id="GO:0005506">
    <property type="term" value="F:iron ion binding"/>
    <property type="evidence" value="ECO:0007669"/>
    <property type="project" value="InterPro"/>
</dbReference>
<feature type="transmembrane region" description="Helical" evidence="7">
    <location>
        <begin position="65"/>
        <end position="82"/>
    </location>
</feature>
<feature type="transmembrane region" description="Helical" evidence="7">
    <location>
        <begin position="160"/>
        <end position="190"/>
    </location>
</feature>
<keyword evidence="6 7" id="KW-0472">Membrane</keyword>
<dbReference type="HOGENOM" id="CLU_033631_3_1_6"/>
<dbReference type="GO" id="GO:0006643">
    <property type="term" value="P:membrane lipid metabolic process"/>
    <property type="evidence" value="ECO:0007669"/>
    <property type="project" value="TreeGrafter"/>
</dbReference>
<feature type="transmembrane region" description="Helical" evidence="7">
    <location>
        <begin position="118"/>
        <end position="139"/>
    </location>
</feature>
<feature type="transmembrane region" description="Helical" evidence="7">
    <location>
        <begin position="23"/>
        <end position="45"/>
    </location>
</feature>
<keyword evidence="5" id="KW-0443">Lipid metabolism</keyword>
<keyword evidence="2 7" id="KW-0812">Transmembrane</keyword>
<keyword evidence="4 9" id="KW-0560">Oxidoreductase</keyword>
<dbReference type="Pfam" id="PF04116">
    <property type="entry name" value="FA_hydroxylase"/>
    <property type="match status" value="1"/>
</dbReference>
<protein>
    <submittedName>
        <fullName evidence="9">Sterol desaturase</fullName>
        <ecNumber evidence="9">1.14.21.6</ecNumber>
    </submittedName>
</protein>
<evidence type="ECO:0000256" key="6">
    <source>
        <dbReference type="ARBA" id="ARBA00023136"/>
    </source>
</evidence>
<dbReference type="KEGG" id="hch:HCH_01597"/>
<dbReference type="GO" id="GO:0016020">
    <property type="term" value="C:membrane"/>
    <property type="evidence" value="ECO:0007669"/>
    <property type="project" value="GOC"/>
</dbReference>
<organism evidence="9 10">
    <name type="scientific">Hahella chejuensis (strain KCTC 2396)</name>
    <dbReference type="NCBI Taxonomy" id="349521"/>
    <lineage>
        <taxon>Bacteria</taxon>
        <taxon>Pseudomonadati</taxon>
        <taxon>Pseudomonadota</taxon>
        <taxon>Gammaproteobacteria</taxon>
        <taxon>Oceanospirillales</taxon>
        <taxon>Hahellaceae</taxon>
        <taxon>Hahella</taxon>
    </lineage>
</organism>
<dbReference type="AlphaFoldDB" id="Q2SLM0"/>
<dbReference type="EMBL" id="CP000155">
    <property type="protein sequence ID" value="ABC28454.1"/>
    <property type="molecule type" value="Genomic_DNA"/>
</dbReference>
<comment type="subcellular location">
    <subcellularLocation>
        <location evidence="1">Endomembrane system</location>
        <topology evidence="1">Multi-pass membrane protein</topology>
    </subcellularLocation>
</comment>
<dbReference type="RefSeq" id="WP_011395526.1">
    <property type="nucleotide sequence ID" value="NC_007645.1"/>
</dbReference>
<evidence type="ECO:0000313" key="10">
    <source>
        <dbReference type="Proteomes" id="UP000000238"/>
    </source>
</evidence>
<dbReference type="STRING" id="349521.HCH_01597"/>
<dbReference type="PANTHER" id="PTHR21624">
    <property type="entry name" value="STEROL DESATURASE-RELATED PROTEIN"/>
    <property type="match status" value="1"/>
</dbReference>
<dbReference type="GO" id="GO:0012505">
    <property type="term" value="C:endomembrane system"/>
    <property type="evidence" value="ECO:0007669"/>
    <property type="project" value="UniProtKB-SubCell"/>
</dbReference>
<keyword evidence="3 7" id="KW-1133">Transmembrane helix</keyword>
<dbReference type="InterPro" id="IPR006694">
    <property type="entry name" value="Fatty_acid_hydroxylase"/>
</dbReference>
<sequence>MKLINDYLSRHGHAPFKFGQGRISGYISATLGILSFLAILCFHFPEYLTTQELRQVYTEQFARTLLLVALCASFILGLLSFLLNQQKRLSMTGVLFSTAAVVAGGADIQLNSIGETPYSLGLDWFILALFFSALVFIPMERAFAQKLETHTLRPEWRTDLAYFFMSHMLVQFILIFTTSSSTFLVGWVASDALRDAIQSMPVWAQFLLAVFMADFSQYWFHRLYHTVPFLWKFHAVHHSSKHMDWLAGSRVHLVEILITRSVVMIPLFLLGFSAEALNAYVILVGVQAVLAHANLNFNFGFLKYILVTPQYHHWHHADDPAYAYKNYAIHLPIIDMLFGTFKLPGKEWPKSYGLLNNKTVPKGIIRQHMFPFGYDE</sequence>
<dbReference type="GO" id="GO:0008610">
    <property type="term" value="P:lipid biosynthetic process"/>
    <property type="evidence" value="ECO:0007669"/>
    <property type="project" value="InterPro"/>
</dbReference>
<gene>
    <name evidence="9" type="ordered locus">HCH_01597</name>
</gene>
<keyword evidence="10" id="KW-1185">Reference proteome</keyword>
<feature type="domain" description="Fatty acid hydroxylase" evidence="8">
    <location>
        <begin position="206"/>
        <end position="340"/>
    </location>
</feature>
<name>Q2SLM0_HAHCH</name>
<evidence type="ECO:0000259" key="8">
    <source>
        <dbReference type="Pfam" id="PF04116"/>
    </source>
</evidence>
<evidence type="ECO:0000256" key="7">
    <source>
        <dbReference type="SAM" id="Phobius"/>
    </source>
</evidence>
<dbReference type="PANTHER" id="PTHR21624:SF1">
    <property type="entry name" value="ALKYLGLYCEROL MONOOXYGENASE"/>
    <property type="match status" value="1"/>
</dbReference>
<evidence type="ECO:0000256" key="5">
    <source>
        <dbReference type="ARBA" id="ARBA00023098"/>
    </source>
</evidence>
<dbReference type="Proteomes" id="UP000000238">
    <property type="component" value="Chromosome"/>
</dbReference>
<feature type="transmembrane region" description="Helical" evidence="7">
    <location>
        <begin position="277"/>
        <end position="295"/>
    </location>
</feature>
<dbReference type="OrthoDB" id="9770329at2"/>
<proteinExistence type="predicted"/>
<evidence type="ECO:0000256" key="4">
    <source>
        <dbReference type="ARBA" id="ARBA00023002"/>
    </source>
</evidence>
<dbReference type="GO" id="GO:0050479">
    <property type="term" value="F:glyceryl-ether monooxygenase activity"/>
    <property type="evidence" value="ECO:0007669"/>
    <property type="project" value="TreeGrafter"/>
</dbReference>
<dbReference type="eggNOG" id="COG3000">
    <property type="taxonomic scope" value="Bacteria"/>
</dbReference>
<dbReference type="EC" id="1.14.21.6" evidence="9"/>
<feature type="transmembrane region" description="Helical" evidence="7">
    <location>
        <begin position="202"/>
        <end position="220"/>
    </location>
</feature>
<accession>Q2SLM0</accession>
<evidence type="ECO:0000313" key="9">
    <source>
        <dbReference type="EMBL" id="ABC28454.1"/>
    </source>
</evidence>
<evidence type="ECO:0000256" key="1">
    <source>
        <dbReference type="ARBA" id="ARBA00004127"/>
    </source>
</evidence>
<dbReference type="InterPro" id="IPR051689">
    <property type="entry name" value="Sterol_desaturase/TMEM195"/>
</dbReference>